<gene>
    <name evidence="1" type="ORF">Ctaglu_25670</name>
</gene>
<dbReference type="Proteomes" id="UP000287872">
    <property type="component" value="Unassembled WGS sequence"/>
</dbReference>
<proteinExistence type="predicted"/>
<dbReference type="SUPFAM" id="SSF159245">
    <property type="entry name" value="AttH-like"/>
    <property type="match status" value="1"/>
</dbReference>
<evidence type="ECO:0008006" key="3">
    <source>
        <dbReference type="Google" id="ProtNLM"/>
    </source>
</evidence>
<dbReference type="Pfam" id="PF14249">
    <property type="entry name" value="Tocopherol_cycl"/>
    <property type="match status" value="1"/>
</dbReference>
<organism evidence="1 2">
    <name type="scientific">Clostridium tagluense</name>
    <dbReference type="NCBI Taxonomy" id="360422"/>
    <lineage>
        <taxon>Bacteria</taxon>
        <taxon>Bacillati</taxon>
        <taxon>Bacillota</taxon>
        <taxon>Clostridia</taxon>
        <taxon>Eubacteriales</taxon>
        <taxon>Clostridiaceae</taxon>
        <taxon>Clostridium</taxon>
    </lineage>
</organism>
<dbReference type="OrthoDB" id="9772627at2"/>
<name>A0A401UN30_9CLOT</name>
<evidence type="ECO:0000313" key="1">
    <source>
        <dbReference type="EMBL" id="GCD10944.1"/>
    </source>
</evidence>
<dbReference type="EMBL" id="BHYK01000013">
    <property type="protein sequence ID" value="GCD10944.1"/>
    <property type="molecule type" value="Genomic_DNA"/>
</dbReference>
<dbReference type="AlphaFoldDB" id="A0A401UN30"/>
<accession>A0A401UN30</accession>
<dbReference type="PANTHER" id="PTHR35309">
    <property type="match status" value="1"/>
</dbReference>
<keyword evidence="2" id="KW-1185">Reference proteome</keyword>
<evidence type="ECO:0000313" key="2">
    <source>
        <dbReference type="Proteomes" id="UP000287872"/>
    </source>
</evidence>
<comment type="caution">
    <text evidence="1">The sequence shown here is derived from an EMBL/GenBank/DDBJ whole genome shotgun (WGS) entry which is preliminary data.</text>
</comment>
<sequence>MFKNKINPDLYHGNNRKNNFFEGWYFKLVDKNMNNVLALIPGIHLGKSQENSHSFIQILQGNKASYSYKKFTKDEFFSENNTEFNINIANNNFSLKEISLNINDDTYNIKGSVCFKNLLKWPDSAINPGSMGYYNFIPFMQCYSQVSVMDMDLEGSLCINGSEIDFSGGKGYVEKNWGSAFPYSWTWVQCNSFKNRKASISCSIGHIPFMITSFRGFLIGLFIDDRFYKFTTINKSTLNIVQNALDVIITTENKKYKLIIETKTDKKDFMLCMGPRDDKMIPLVEENLKASVKVTLIDKSISKTIFCENGLCCGIEYGGDQRMILK</sequence>
<dbReference type="GO" id="GO:0009976">
    <property type="term" value="F:tocopherol cyclase activity"/>
    <property type="evidence" value="ECO:0007669"/>
    <property type="project" value="InterPro"/>
</dbReference>
<reference evidence="1 2" key="1">
    <citation type="submission" date="2018-11" db="EMBL/GenBank/DDBJ databases">
        <title>Genome sequencing and assembly of Clostridium tagluense strain A121.</title>
        <authorList>
            <person name="Murakami T."/>
            <person name="Segawa T."/>
            <person name="Shcherbakova V.A."/>
            <person name="Mori H."/>
            <person name="Yoshimura Y."/>
        </authorList>
    </citation>
    <scope>NUCLEOTIDE SEQUENCE [LARGE SCALE GENOMIC DNA]</scope>
    <source>
        <strain evidence="1 2">A121</strain>
    </source>
</reference>
<dbReference type="InterPro" id="IPR025893">
    <property type="entry name" value="Tocopherol_cyclase"/>
</dbReference>
<protein>
    <recommendedName>
        <fullName evidence="3">Tocopherol cyclase</fullName>
    </recommendedName>
</protein>
<dbReference type="RefSeq" id="WP_125002302.1">
    <property type="nucleotide sequence ID" value="NZ_BHYK01000013.1"/>
</dbReference>
<dbReference type="PANTHER" id="PTHR35309:SF4">
    <property type="entry name" value="TOCOPHEROL CYCLASE"/>
    <property type="match status" value="1"/>
</dbReference>